<comment type="caution">
    <text evidence="1">The sequence shown here is derived from an EMBL/GenBank/DDBJ whole genome shotgun (WGS) entry which is preliminary data.</text>
</comment>
<evidence type="ECO:0000313" key="1">
    <source>
        <dbReference type="EMBL" id="CAD2195409.1"/>
    </source>
</evidence>
<sequence length="105" mass="12182">MEVPKVQNSELTEDAKDEEITACKVPSKQDLETRYTEPIWARVPTCSKDSYYIEVIKNGTVIERISLHSDKGEKSYLTIGRFDPCEIKSILRFLVFILFFNMVNM</sequence>
<evidence type="ECO:0000313" key="2">
    <source>
        <dbReference type="Proteomes" id="UP000580250"/>
    </source>
</evidence>
<dbReference type="OrthoDB" id="444265at2759"/>
<gene>
    <name evidence="1" type="ORF">MENT_LOCUS48495</name>
</gene>
<dbReference type="Gene3D" id="2.60.200.20">
    <property type="match status" value="1"/>
</dbReference>
<protein>
    <submittedName>
        <fullName evidence="1">Uncharacterized protein</fullName>
    </submittedName>
</protein>
<name>A0A6V7X7Z4_MELEN</name>
<proteinExistence type="predicted"/>
<organism evidence="1 2">
    <name type="scientific">Meloidogyne enterolobii</name>
    <name type="common">Root-knot nematode worm</name>
    <name type="synonym">Meloidogyne mayaguensis</name>
    <dbReference type="NCBI Taxonomy" id="390850"/>
    <lineage>
        <taxon>Eukaryota</taxon>
        <taxon>Metazoa</taxon>
        <taxon>Ecdysozoa</taxon>
        <taxon>Nematoda</taxon>
        <taxon>Chromadorea</taxon>
        <taxon>Rhabditida</taxon>
        <taxon>Tylenchina</taxon>
        <taxon>Tylenchomorpha</taxon>
        <taxon>Tylenchoidea</taxon>
        <taxon>Meloidogynidae</taxon>
        <taxon>Meloidogyninae</taxon>
        <taxon>Meloidogyne</taxon>
    </lineage>
</organism>
<reference evidence="1 2" key="1">
    <citation type="submission" date="2020-08" db="EMBL/GenBank/DDBJ databases">
        <authorList>
            <person name="Koutsovoulos G."/>
            <person name="Danchin GJ E."/>
        </authorList>
    </citation>
    <scope>NUCLEOTIDE SEQUENCE [LARGE SCALE GENOMIC DNA]</scope>
</reference>
<dbReference type="EMBL" id="CAJEWN010001210">
    <property type="protein sequence ID" value="CAD2195409.1"/>
    <property type="molecule type" value="Genomic_DNA"/>
</dbReference>
<dbReference type="AlphaFoldDB" id="A0A6V7X7Z4"/>
<dbReference type="Proteomes" id="UP000580250">
    <property type="component" value="Unassembled WGS sequence"/>
</dbReference>
<accession>A0A6V7X7Z4</accession>